<comment type="caution">
    <text evidence="1">The sequence shown here is derived from an EMBL/GenBank/DDBJ whole genome shotgun (WGS) entry which is preliminary data.</text>
</comment>
<dbReference type="AlphaFoldDB" id="A0A2R6PVI5"/>
<protein>
    <submittedName>
        <fullName evidence="1">Uncharacterized protein</fullName>
    </submittedName>
</protein>
<gene>
    <name evidence="1" type="ORF">PHLCEN_2v4275</name>
</gene>
<accession>A0A2R6PVI5</accession>
<evidence type="ECO:0000313" key="1">
    <source>
        <dbReference type="EMBL" id="PSR97717.1"/>
    </source>
</evidence>
<keyword evidence="2" id="KW-1185">Reference proteome</keyword>
<reference evidence="1 2" key="1">
    <citation type="submission" date="2018-02" db="EMBL/GenBank/DDBJ databases">
        <title>Genome sequence of the basidiomycete white-rot fungus Phlebia centrifuga.</title>
        <authorList>
            <person name="Granchi Z."/>
            <person name="Peng M."/>
            <person name="de Vries R.P."/>
            <person name="Hilden K."/>
            <person name="Makela M.R."/>
            <person name="Grigoriev I."/>
            <person name="Riley R."/>
        </authorList>
    </citation>
    <scope>NUCLEOTIDE SEQUENCE [LARGE SCALE GENOMIC DNA]</scope>
    <source>
        <strain evidence="1 2">FBCC195</strain>
    </source>
</reference>
<dbReference type="EMBL" id="MLYV02000431">
    <property type="protein sequence ID" value="PSR97717.1"/>
    <property type="molecule type" value="Genomic_DNA"/>
</dbReference>
<organism evidence="1 2">
    <name type="scientific">Hermanssonia centrifuga</name>
    <dbReference type="NCBI Taxonomy" id="98765"/>
    <lineage>
        <taxon>Eukaryota</taxon>
        <taxon>Fungi</taxon>
        <taxon>Dikarya</taxon>
        <taxon>Basidiomycota</taxon>
        <taxon>Agaricomycotina</taxon>
        <taxon>Agaricomycetes</taxon>
        <taxon>Polyporales</taxon>
        <taxon>Meruliaceae</taxon>
        <taxon>Hermanssonia</taxon>
    </lineage>
</organism>
<sequence length="62" mass="6718">MALIESIPTMPATAADIPPELFEYRLDCLAPRDLKPDPGELSPERFLTDTGEFPGVAKCAAK</sequence>
<dbReference type="Proteomes" id="UP000186601">
    <property type="component" value="Unassembled WGS sequence"/>
</dbReference>
<evidence type="ECO:0000313" key="2">
    <source>
        <dbReference type="Proteomes" id="UP000186601"/>
    </source>
</evidence>
<name>A0A2R6PVI5_9APHY</name>
<proteinExistence type="predicted"/>